<feature type="domain" description="Integrase SAM-like N-terminal" evidence="2">
    <location>
        <begin position="11"/>
        <end position="77"/>
    </location>
</feature>
<proteinExistence type="predicted"/>
<dbReference type="SUPFAM" id="SSF56349">
    <property type="entry name" value="DNA breaking-rejoining enzymes"/>
    <property type="match status" value="1"/>
</dbReference>
<gene>
    <name evidence="3" type="ORF">BSAL_90890</name>
</gene>
<keyword evidence="4" id="KW-1185">Reference proteome</keyword>
<dbReference type="GO" id="GO:0003677">
    <property type="term" value="F:DNA binding"/>
    <property type="evidence" value="ECO:0007669"/>
    <property type="project" value="InterPro"/>
</dbReference>
<keyword evidence="1" id="KW-0233">DNA recombination</keyword>
<evidence type="ECO:0000313" key="4">
    <source>
        <dbReference type="Proteomes" id="UP000051952"/>
    </source>
</evidence>
<dbReference type="InterPro" id="IPR013762">
    <property type="entry name" value="Integrase-like_cat_sf"/>
</dbReference>
<evidence type="ECO:0000259" key="2">
    <source>
        <dbReference type="Pfam" id="PF02899"/>
    </source>
</evidence>
<dbReference type="Proteomes" id="UP000051952">
    <property type="component" value="Unassembled WGS sequence"/>
</dbReference>
<dbReference type="EMBL" id="CYKH01001201">
    <property type="protein sequence ID" value="CUG85849.1"/>
    <property type="molecule type" value="Genomic_DNA"/>
</dbReference>
<organism evidence="3 4">
    <name type="scientific">Bodo saltans</name>
    <name type="common">Flagellated protozoan</name>
    <dbReference type="NCBI Taxonomy" id="75058"/>
    <lineage>
        <taxon>Eukaryota</taxon>
        <taxon>Discoba</taxon>
        <taxon>Euglenozoa</taxon>
        <taxon>Kinetoplastea</taxon>
        <taxon>Metakinetoplastina</taxon>
        <taxon>Eubodonida</taxon>
        <taxon>Bodonidae</taxon>
        <taxon>Bodo</taxon>
    </lineage>
</organism>
<reference evidence="4" key="1">
    <citation type="submission" date="2015-09" db="EMBL/GenBank/DDBJ databases">
        <authorList>
            <consortium name="Pathogen Informatics"/>
        </authorList>
    </citation>
    <scope>NUCLEOTIDE SEQUENCE [LARGE SCALE GENOMIC DNA]</scope>
    <source>
        <strain evidence="4">Lake Konstanz</strain>
    </source>
</reference>
<evidence type="ECO:0000256" key="1">
    <source>
        <dbReference type="ARBA" id="ARBA00023172"/>
    </source>
</evidence>
<evidence type="ECO:0000313" key="3">
    <source>
        <dbReference type="EMBL" id="CUG85849.1"/>
    </source>
</evidence>
<dbReference type="VEuPathDB" id="TriTrypDB:BSAL_90890"/>
<dbReference type="Gene3D" id="1.10.443.10">
    <property type="entry name" value="Intergrase catalytic core"/>
    <property type="match status" value="1"/>
</dbReference>
<dbReference type="AlphaFoldDB" id="A0A0S4JAB7"/>
<dbReference type="GO" id="GO:0006310">
    <property type="term" value="P:DNA recombination"/>
    <property type="evidence" value="ECO:0007669"/>
    <property type="project" value="UniProtKB-KW"/>
</dbReference>
<dbReference type="InterPro" id="IPR004107">
    <property type="entry name" value="Integrase_SAM-like_N"/>
</dbReference>
<dbReference type="InterPro" id="IPR011010">
    <property type="entry name" value="DNA_brk_join_enz"/>
</dbReference>
<name>A0A0S4JAB7_BODSA</name>
<protein>
    <recommendedName>
        <fullName evidence="2">Integrase SAM-like N-terminal domain-containing protein</fullName>
    </recommendedName>
</protein>
<dbReference type="Pfam" id="PF02899">
    <property type="entry name" value="Phage_int_SAM_1"/>
    <property type="match status" value="1"/>
</dbReference>
<sequence length="284" mass="32429">MKKNLTQMYMDQSIAAGTLRTYDIRINALKKFLSEKKKKNLTLELFAEFLALLETRNGHASKSTAEGYRAALVHFQRVHNLWTTGGTWADSWHCRKVVAGYAYKGKTTPATTRPTRGQVDTPMFAQMMKVAAIKHKRFAPALELAYRIALRPHQLMALKQGSYDGSHITIPDKRARATNRFSLHTRKEVIDPLAHALLQQYETQPGAYFKFSLTELRSVFKKIGQELQWDTATLKFDGPHCLRHGGMRHGRDLLEGSTEEEIQAALQVTKNTLQRYTRPNSNRQ</sequence>
<accession>A0A0S4JAB7</accession>
<dbReference type="GO" id="GO:0015074">
    <property type="term" value="P:DNA integration"/>
    <property type="evidence" value="ECO:0007669"/>
    <property type="project" value="InterPro"/>
</dbReference>